<proteinExistence type="predicted"/>
<dbReference type="Gene3D" id="3.40.190.10">
    <property type="entry name" value="Periplasmic binding protein-like II"/>
    <property type="match status" value="2"/>
</dbReference>
<accession>A0ABV8H1Z3</accession>
<reference evidence="3" key="1">
    <citation type="journal article" date="2019" name="Int. J. Syst. Evol. Microbiol.">
        <title>The Global Catalogue of Microorganisms (GCM) 10K type strain sequencing project: providing services to taxonomists for standard genome sequencing and annotation.</title>
        <authorList>
            <consortium name="The Broad Institute Genomics Platform"/>
            <consortium name="The Broad Institute Genome Sequencing Center for Infectious Disease"/>
            <person name="Wu L."/>
            <person name="Ma J."/>
        </authorList>
    </citation>
    <scope>NUCLEOTIDE SEQUENCE [LARGE SCALE GENOMIC DNA]</scope>
    <source>
        <strain evidence="3">IBRC-M 10703</strain>
    </source>
</reference>
<dbReference type="Pfam" id="PF16868">
    <property type="entry name" value="NMT1_3"/>
    <property type="match status" value="1"/>
</dbReference>
<evidence type="ECO:0000313" key="3">
    <source>
        <dbReference type="Proteomes" id="UP001595772"/>
    </source>
</evidence>
<dbReference type="EMBL" id="JBHSAO010000011">
    <property type="protein sequence ID" value="MFC4025221.1"/>
    <property type="molecule type" value="Genomic_DNA"/>
</dbReference>
<gene>
    <name evidence="2" type="ORF">ACFOUV_15605</name>
</gene>
<comment type="caution">
    <text evidence="2">The sequence shown here is derived from an EMBL/GenBank/DDBJ whole genome shotgun (WGS) entry which is preliminary data.</text>
</comment>
<feature type="signal peptide" evidence="1">
    <location>
        <begin position="1"/>
        <end position="20"/>
    </location>
</feature>
<dbReference type="Proteomes" id="UP001595772">
    <property type="component" value="Unassembled WGS sequence"/>
</dbReference>
<keyword evidence="1" id="KW-0732">Signal</keyword>
<dbReference type="PANTHER" id="PTHR42941">
    <property type="entry name" value="SLL1037 PROTEIN"/>
    <property type="match status" value="1"/>
</dbReference>
<organism evidence="2 3">
    <name type="scientific">Oceanobacillus longus</name>
    <dbReference type="NCBI Taxonomy" id="930120"/>
    <lineage>
        <taxon>Bacteria</taxon>
        <taxon>Bacillati</taxon>
        <taxon>Bacillota</taxon>
        <taxon>Bacilli</taxon>
        <taxon>Bacillales</taxon>
        <taxon>Bacillaceae</taxon>
        <taxon>Oceanobacillus</taxon>
    </lineage>
</organism>
<dbReference type="SUPFAM" id="SSF53850">
    <property type="entry name" value="Periplasmic binding protein-like II"/>
    <property type="match status" value="1"/>
</dbReference>
<sequence>MKRIILFLSFILLLAACGSAEESSEAQSNSQDLTITTGAQGGSWYPIGGALAELMNKNMDGITFSSVPGGGTSNPQSVATGKADIGFSYNSTLVSAQDGTDPYDEKLDGLKAVAKVYDMAWHVITPSDSGITSFEDIAENQMGVKWAPNKKGTGDEWITNKVIEEYGFNYDDIESWNGKMNFVSISDGLSLWRDAHVNLYSAHTLPPQSSFIEATMSVESNFLSISDEVLQSLNEKYGLIEATIPAGTYEGQEEDVKTVTMPMTIFAHEDVSEDVIYNFTKLLDEETEYLATVHQVFNNFDIEKAGKDTGIELHPGARKYYEEIEVIE</sequence>
<evidence type="ECO:0000313" key="2">
    <source>
        <dbReference type="EMBL" id="MFC4025221.1"/>
    </source>
</evidence>
<protein>
    <submittedName>
        <fullName evidence="2">TAXI family TRAP transporter solute-binding subunit</fullName>
    </submittedName>
</protein>
<keyword evidence="3" id="KW-1185">Reference proteome</keyword>
<dbReference type="CDD" id="cd13520">
    <property type="entry name" value="PBP2_TAXI_TRAP"/>
    <property type="match status" value="1"/>
</dbReference>
<dbReference type="PANTHER" id="PTHR42941:SF1">
    <property type="entry name" value="SLL1037 PROTEIN"/>
    <property type="match status" value="1"/>
</dbReference>
<feature type="chain" id="PRO_5047224672" evidence="1">
    <location>
        <begin position="21"/>
        <end position="328"/>
    </location>
</feature>
<dbReference type="NCBIfam" id="TIGR02122">
    <property type="entry name" value="TRAP_TAXI"/>
    <property type="match status" value="1"/>
</dbReference>
<evidence type="ECO:0000256" key="1">
    <source>
        <dbReference type="SAM" id="SignalP"/>
    </source>
</evidence>
<dbReference type="PROSITE" id="PS51257">
    <property type="entry name" value="PROKAR_LIPOPROTEIN"/>
    <property type="match status" value="1"/>
</dbReference>
<dbReference type="InterPro" id="IPR011852">
    <property type="entry name" value="TRAP_TAXI"/>
</dbReference>
<name>A0ABV8H1Z3_9BACI</name>
<dbReference type="RefSeq" id="WP_379497711.1">
    <property type="nucleotide sequence ID" value="NZ_JBHSAO010000011.1"/>
</dbReference>